<protein>
    <submittedName>
        <fullName evidence="1">Uncharacterized protein</fullName>
    </submittedName>
</protein>
<reference evidence="2" key="1">
    <citation type="journal article" date="2019" name="Int. J. Syst. Evol. Microbiol.">
        <title>The Global Catalogue of Microorganisms (GCM) 10K type strain sequencing project: providing services to taxonomists for standard genome sequencing and annotation.</title>
        <authorList>
            <consortium name="The Broad Institute Genomics Platform"/>
            <consortium name="The Broad Institute Genome Sequencing Center for Infectious Disease"/>
            <person name="Wu L."/>
            <person name="Ma J."/>
        </authorList>
    </citation>
    <scope>NUCLEOTIDE SEQUENCE [LARGE SCALE GENOMIC DNA]</scope>
    <source>
        <strain evidence="2">JCM 16908</strain>
    </source>
</reference>
<sequence>MRSPSVPKWLTRMTRGQLFWAFTGIAILIVVASVAHGSLAKIYDAEPDFFLGSLLSLTGFCFAKAFSRANVDTALALIRDERVTEVAEAMEQEMQRRLHASGVHQQISLLSRNITSANKRTCEYFDLQTKDPRFYITSPLIRVVLQDLDEALSNVTNLARAVGSEEAQHSFTLPVDVRSQLSDVLRDLLEATSRRNEAYEALLAQFENARVDDLWGAFTVMTSDTLKAQRDLESLLGKNILSSPKDRIIVLVGYVSASLKRARKVAEMIEERQLDEPPAMRILLDDLEKVLEKLAKIELGAPVLTVGSTGLQASR</sequence>
<keyword evidence="2" id="KW-1185">Reference proteome</keyword>
<comment type="caution">
    <text evidence="1">The sequence shown here is derived from an EMBL/GenBank/DDBJ whole genome shotgun (WGS) entry which is preliminary data.</text>
</comment>
<evidence type="ECO:0000313" key="1">
    <source>
        <dbReference type="EMBL" id="GAA3806769.1"/>
    </source>
</evidence>
<evidence type="ECO:0000313" key="2">
    <source>
        <dbReference type="Proteomes" id="UP001500888"/>
    </source>
</evidence>
<gene>
    <name evidence="1" type="ORF">GCM10022226_28550</name>
</gene>
<dbReference type="Proteomes" id="UP001500888">
    <property type="component" value="Unassembled WGS sequence"/>
</dbReference>
<accession>A0ABP7I223</accession>
<organism evidence="1 2">
    <name type="scientific">Sphaerisporangium flaviroseum</name>
    <dbReference type="NCBI Taxonomy" id="509199"/>
    <lineage>
        <taxon>Bacteria</taxon>
        <taxon>Bacillati</taxon>
        <taxon>Actinomycetota</taxon>
        <taxon>Actinomycetes</taxon>
        <taxon>Streptosporangiales</taxon>
        <taxon>Streptosporangiaceae</taxon>
        <taxon>Sphaerisporangium</taxon>
    </lineage>
</organism>
<name>A0ABP7I223_9ACTN</name>
<proteinExistence type="predicted"/>
<dbReference type="EMBL" id="BAAAZR010000004">
    <property type="protein sequence ID" value="GAA3806769.1"/>
    <property type="molecule type" value="Genomic_DNA"/>
</dbReference>